<protein>
    <submittedName>
        <fullName evidence="2">Uncharacterized protein</fullName>
    </submittedName>
</protein>
<dbReference type="GO" id="GO:0008017">
    <property type="term" value="F:microtubule binding"/>
    <property type="evidence" value="ECO:0007669"/>
    <property type="project" value="InterPro"/>
</dbReference>
<dbReference type="GO" id="GO:0051256">
    <property type="term" value="P:mitotic spindle midzone assembly"/>
    <property type="evidence" value="ECO:0007669"/>
    <property type="project" value="TreeGrafter"/>
</dbReference>
<dbReference type="Proteomes" id="UP000503349">
    <property type="component" value="Chromosome 1"/>
</dbReference>
<feature type="region of interest" description="Disordered" evidence="1">
    <location>
        <begin position="63"/>
        <end position="314"/>
    </location>
</feature>
<dbReference type="GO" id="GO:0097431">
    <property type="term" value="C:mitotic spindle pole"/>
    <property type="evidence" value="ECO:0007669"/>
    <property type="project" value="TreeGrafter"/>
</dbReference>
<evidence type="ECO:0000313" key="2">
    <source>
        <dbReference type="EMBL" id="KAF3708423.1"/>
    </source>
</evidence>
<keyword evidence="3" id="KW-1185">Reference proteome</keyword>
<organism evidence="2 3">
    <name type="scientific">Channa argus</name>
    <name type="common">Northern snakehead</name>
    <name type="synonym">Ophicephalus argus</name>
    <dbReference type="NCBI Taxonomy" id="215402"/>
    <lineage>
        <taxon>Eukaryota</taxon>
        <taxon>Metazoa</taxon>
        <taxon>Chordata</taxon>
        <taxon>Craniata</taxon>
        <taxon>Vertebrata</taxon>
        <taxon>Euteleostomi</taxon>
        <taxon>Actinopterygii</taxon>
        <taxon>Neopterygii</taxon>
        <taxon>Teleostei</taxon>
        <taxon>Neoteleostei</taxon>
        <taxon>Acanthomorphata</taxon>
        <taxon>Anabantaria</taxon>
        <taxon>Anabantiformes</taxon>
        <taxon>Channoidei</taxon>
        <taxon>Channidae</taxon>
        <taxon>Channa</taxon>
    </lineage>
</organism>
<name>A0A6G1R1E6_CHAAH</name>
<reference evidence="3" key="2">
    <citation type="submission" date="2019-02" db="EMBL/GenBank/DDBJ databases">
        <title>Opniocepnalus argus Var Kimnra genome.</title>
        <authorList>
            <person name="Zhou C."/>
            <person name="Xiao S."/>
        </authorList>
    </citation>
    <scope>NUCLEOTIDE SEQUENCE [LARGE SCALE GENOMIC DNA]</scope>
</reference>
<feature type="compositionally biased region" description="Low complexity" evidence="1">
    <location>
        <begin position="293"/>
        <end position="310"/>
    </location>
</feature>
<proteinExistence type="predicted"/>
<dbReference type="EMBL" id="CM015712">
    <property type="protein sequence ID" value="KAF3708423.1"/>
    <property type="molecule type" value="Genomic_DNA"/>
</dbReference>
<dbReference type="GO" id="GO:0030496">
    <property type="term" value="C:midbody"/>
    <property type="evidence" value="ECO:0007669"/>
    <property type="project" value="TreeGrafter"/>
</dbReference>
<evidence type="ECO:0000313" key="3">
    <source>
        <dbReference type="Proteomes" id="UP000503349"/>
    </source>
</evidence>
<dbReference type="GO" id="GO:0031122">
    <property type="term" value="P:cytoplasmic microtubule organization"/>
    <property type="evidence" value="ECO:0007669"/>
    <property type="project" value="TreeGrafter"/>
</dbReference>
<evidence type="ECO:0000256" key="1">
    <source>
        <dbReference type="SAM" id="MobiDB-lite"/>
    </source>
</evidence>
<dbReference type="PANTHER" id="PTHR21831">
    <property type="entry name" value="MICROTUBULE-ASSOCIATED PROTEIN 10"/>
    <property type="match status" value="1"/>
</dbReference>
<dbReference type="PANTHER" id="PTHR21831:SF2">
    <property type="entry name" value="MICROTUBULE-ASSOCIATED PROTEIN 10"/>
    <property type="match status" value="1"/>
</dbReference>
<accession>A0A6G1R1E6</accession>
<dbReference type="GO" id="GO:1990023">
    <property type="term" value="C:mitotic spindle midzone"/>
    <property type="evidence" value="ECO:0007669"/>
    <property type="project" value="TreeGrafter"/>
</dbReference>
<dbReference type="GO" id="GO:0005881">
    <property type="term" value="C:cytoplasmic microtubule"/>
    <property type="evidence" value="ECO:0007669"/>
    <property type="project" value="TreeGrafter"/>
</dbReference>
<feature type="compositionally biased region" description="Low complexity" evidence="1">
    <location>
        <begin position="196"/>
        <end position="207"/>
    </location>
</feature>
<feature type="compositionally biased region" description="Basic residues" evidence="1">
    <location>
        <begin position="227"/>
        <end position="238"/>
    </location>
</feature>
<dbReference type="GO" id="GO:0005813">
    <property type="term" value="C:centrosome"/>
    <property type="evidence" value="ECO:0007669"/>
    <property type="project" value="TreeGrafter"/>
</dbReference>
<dbReference type="InterPro" id="IPR039302">
    <property type="entry name" value="MAP10"/>
</dbReference>
<reference evidence="2 3" key="1">
    <citation type="submission" date="2019-02" db="EMBL/GenBank/DDBJ databases">
        <title>Opniocepnalus argus genome.</title>
        <authorList>
            <person name="Zhou C."/>
            <person name="Xiao S."/>
        </authorList>
    </citation>
    <scope>NUCLEOTIDE SEQUENCE [LARGE SCALE GENOMIC DNA]</scope>
    <source>
        <strain evidence="2">OARG1902GOOAL</strain>
        <tissue evidence="2">Muscle</tissue>
    </source>
</reference>
<gene>
    <name evidence="2" type="ORF">EXN66_Car001597</name>
</gene>
<sequence>MELQQNHTCTSVVEGKTKSSNKIMWPSKRKSMLNQSSGLNDNIETMIKRITEKSALQETVTLKKANMPANVHGKQVRDSPENSEEFPQSERDLKFIHIPTVNSDSLARDKDRSEHHSESNQSHSESDKHREKIESSKSNRHSSPKSSFSDSSGEGNEEADYADDFNSLEPSDAYSPDPVSSPDHSRAKTPKSPVYSNLSNSDSGSESALKRTILPMPIKAPSSPQRALRHTHIIRPRTHTSALSFSSDDGDRDGSNSLRTRKKMSKSSKMQRISGAESFISSRGEKNESTKTSSPVQGFSSESVSSSEQQGAEELEDVLGSLDFRKGYQHISELVANKLPGYTM</sequence>
<dbReference type="AlphaFoldDB" id="A0A6G1R1E6"/>
<feature type="compositionally biased region" description="Basic and acidic residues" evidence="1">
    <location>
        <begin position="106"/>
        <end position="137"/>
    </location>
</feature>
<dbReference type="GO" id="GO:0032467">
    <property type="term" value="P:positive regulation of cytokinesis"/>
    <property type="evidence" value="ECO:0007669"/>
    <property type="project" value="TreeGrafter"/>
</dbReference>